<organism evidence="2 3">
    <name type="scientific">Leptospira fletcheri</name>
    <dbReference type="NCBI Taxonomy" id="2484981"/>
    <lineage>
        <taxon>Bacteria</taxon>
        <taxon>Pseudomonadati</taxon>
        <taxon>Spirochaetota</taxon>
        <taxon>Spirochaetia</taxon>
        <taxon>Leptospirales</taxon>
        <taxon>Leptospiraceae</taxon>
        <taxon>Leptospira</taxon>
    </lineage>
</organism>
<dbReference type="RefSeq" id="WP_135766676.1">
    <property type="nucleotide sequence ID" value="NZ_RQET01000002.1"/>
</dbReference>
<comment type="caution">
    <text evidence="2">The sequence shown here is derived from an EMBL/GenBank/DDBJ whole genome shotgun (WGS) entry which is preliminary data.</text>
</comment>
<dbReference type="PANTHER" id="PTHR33336">
    <property type="entry name" value="QUINOL MONOOXYGENASE YGIN-RELATED"/>
    <property type="match status" value="1"/>
</dbReference>
<proteinExistence type="predicted"/>
<dbReference type="EMBL" id="RQET01000002">
    <property type="protein sequence ID" value="TGK13166.1"/>
    <property type="molecule type" value="Genomic_DNA"/>
</dbReference>
<dbReference type="Pfam" id="PF03992">
    <property type="entry name" value="ABM"/>
    <property type="match status" value="1"/>
</dbReference>
<dbReference type="PANTHER" id="PTHR33336:SF3">
    <property type="entry name" value="ABM DOMAIN-CONTAINING PROTEIN"/>
    <property type="match status" value="1"/>
</dbReference>
<dbReference type="SUPFAM" id="SSF54909">
    <property type="entry name" value="Dimeric alpha+beta barrel"/>
    <property type="match status" value="1"/>
</dbReference>
<dbReference type="InterPro" id="IPR011008">
    <property type="entry name" value="Dimeric_a/b-barrel"/>
</dbReference>
<dbReference type="AlphaFoldDB" id="A0A4R9GK66"/>
<feature type="domain" description="ABM" evidence="1">
    <location>
        <begin position="2"/>
        <end position="90"/>
    </location>
</feature>
<evidence type="ECO:0000259" key="1">
    <source>
        <dbReference type="PROSITE" id="PS51725"/>
    </source>
</evidence>
<dbReference type="PROSITE" id="PS51725">
    <property type="entry name" value="ABM"/>
    <property type="match status" value="1"/>
</dbReference>
<evidence type="ECO:0000313" key="2">
    <source>
        <dbReference type="EMBL" id="TGK13166.1"/>
    </source>
</evidence>
<keyword evidence="2" id="KW-0560">Oxidoreductase</keyword>
<dbReference type="Proteomes" id="UP000298458">
    <property type="component" value="Unassembled WGS sequence"/>
</dbReference>
<gene>
    <name evidence="2" type="ORF">EHO60_02910</name>
</gene>
<dbReference type="GO" id="GO:0004497">
    <property type="term" value="F:monooxygenase activity"/>
    <property type="evidence" value="ECO:0007669"/>
    <property type="project" value="UniProtKB-KW"/>
</dbReference>
<dbReference type="OrthoDB" id="9812754at2"/>
<keyword evidence="2" id="KW-0503">Monooxygenase</keyword>
<keyword evidence="3" id="KW-1185">Reference proteome</keyword>
<dbReference type="InterPro" id="IPR007138">
    <property type="entry name" value="ABM_dom"/>
</dbReference>
<name>A0A4R9GK66_9LEPT</name>
<sequence length="104" mass="12000">MIVTVSSYKILPEKIDEFREISTELAAESLKEIGVHRFDFLQNDGDDGRFLLIEAYENESARKAHLETPHFLNWRRAVPEMFSQGTTTVPYKPVFPPAADWKKS</sequence>
<reference evidence="2" key="1">
    <citation type="journal article" date="2019" name="PLoS Negl. Trop. Dis.">
        <title>Revisiting the worldwide diversity of Leptospira species in the environment.</title>
        <authorList>
            <person name="Vincent A.T."/>
            <person name="Schiettekatte O."/>
            <person name="Bourhy P."/>
            <person name="Veyrier F.J."/>
            <person name="Picardeau M."/>
        </authorList>
    </citation>
    <scope>NUCLEOTIDE SEQUENCE [LARGE SCALE GENOMIC DNA]</scope>
    <source>
        <strain evidence="2">SSW15</strain>
    </source>
</reference>
<dbReference type="InterPro" id="IPR050744">
    <property type="entry name" value="AI-2_Isomerase_LsrG"/>
</dbReference>
<accession>A0A4R9GK66</accession>
<dbReference type="Gene3D" id="3.30.70.100">
    <property type="match status" value="1"/>
</dbReference>
<evidence type="ECO:0000313" key="3">
    <source>
        <dbReference type="Proteomes" id="UP000298458"/>
    </source>
</evidence>
<protein>
    <submittedName>
        <fullName evidence="2">Antibiotic biosynthesis monooxygenase</fullName>
    </submittedName>
</protein>